<dbReference type="EMBL" id="CP107716">
    <property type="protein sequence ID" value="UYQ72957.1"/>
    <property type="molecule type" value="Genomic_DNA"/>
</dbReference>
<evidence type="ECO:0000256" key="1">
    <source>
        <dbReference type="SAM" id="Coils"/>
    </source>
</evidence>
<feature type="transmembrane region" description="Helical" evidence="2">
    <location>
        <begin position="25"/>
        <end position="46"/>
    </location>
</feature>
<organism evidence="3 4">
    <name type="scientific">Pelagibacterium flavum</name>
    <dbReference type="NCBI Taxonomy" id="2984530"/>
    <lineage>
        <taxon>Bacteria</taxon>
        <taxon>Pseudomonadati</taxon>
        <taxon>Pseudomonadota</taxon>
        <taxon>Alphaproteobacteria</taxon>
        <taxon>Hyphomicrobiales</taxon>
        <taxon>Devosiaceae</taxon>
        <taxon>Pelagibacterium</taxon>
    </lineage>
</organism>
<keyword evidence="2" id="KW-1133">Transmembrane helix</keyword>
<feature type="coiled-coil region" evidence="1">
    <location>
        <begin position="132"/>
        <end position="173"/>
    </location>
</feature>
<evidence type="ECO:0000313" key="4">
    <source>
        <dbReference type="Proteomes" id="UP001163882"/>
    </source>
</evidence>
<protein>
    <recommendedName>
        <fullName evidence="5">Histidine kinase</fullName>
    </recommendedName>
</protein>
<proteinExistence type="predicted"/>
<evidence type="ECO:0000256" key="2">
    <source>
        <dbReference type="SAM" id="Phobius"/>
    </source>
</evidence>
<feature type="transmembrane region" description="Helical" evidence="2">
    <location>
        <begin position="58"/>
        <end position="87"/>
    </location>
</feature>
<evidence type="ECO:0000313" key="3">
    <source>
        <dbReference type="EMBL" id="UYQ72957.1"/>
    </source>
</evidence>
<keyword evidence="2" id="KW-0812">Transmembrane</keyword>
<sequence length="178" mass="19175">MNVHAPKRGSPRVLLEEAASRSSSHWIGVVEGAVLIGGVFAIERFGLFDLQTLPFHPLVLAIALIAAQYGASGGIMAAAMATAIALLGGTLPQRVVGEGYFEYLAEVWTTPLAWLVIAVLVGIISDGHRRLLQRAEQALFEVQKERDLISAQYEALAARAKRLERRVAGIENSSSTRS</sequence>
<dbReference type="RefSeq" id="WP_264226555.1">
    <property type="nucleotide sequence ID" value="NZ_CP107716.1"/>
</dbReference>
<dbReference type="Proteomes" id="UP001163882">
    <property type="component" value="Chromosome"/>
</dbReference>
<reference evidence="3" key="1">
    <citation type="submission" date="2022-10" db="EMBL/GenBank/DDBJ databases">
        <title>YIM 151497 complete genome.</title>
        <authorList>
            <person name="Chen X."/>
        </authorList>
    </citation>
    <scope>NUCLEOTIDE SEQUENCE</scope>
    <source>
        <strain evidence="3">YIM 151497</strain>
    </source>
</reference>
<keyword evidence="2" id="KW-0472">Membrane</keyword>
<feature type="transmembrane region" description="Helical" evidence="2">
    <location>
        <begin position="107"/>
        <end position="124"/>
    </location>
</feature>
<gene>
    <name evidence="3" type="ORF">OF122_04100</name>
</gene>
<name>A0ABY6IU62_9HYPH</name>
<evidence type="ECO:0008006" key="5">
    <source>
        <dbReference type="Google" id="ProtNLM"/>
    </source>
</evidence>
<keyword evidence="4" id="KW-1185">Reference proteome</keyword>
<accession>A0ABY6IU62</accession>
<keyword evidence="1" id="KW-0175">Coiled coil</keyword>